<evidence type="ECO:0000313" key="1">
    <source>
        <dbReference type="EMBL" id="MEX3934041.1"/>
    </source>
</evidence>
<reference evidence="1" key="1">
    <citation type="submission" date="2024-07" db="EMBL/GenBank/DDBJ databases">
        <title>A survey of Mimosa microsymbionts across Brazilian biomes reveals a high diversity of Paraburkholderia nodulating endemic species, but also that Cupriavidus is common as a symbiont of widespread species.</title>
        <authorList>
            <person name="Rouws L."/>
            <person name="Barauna A."/>
            <person name="Beukes C."/>
            <person name="Rouws J.R.C."/>
            <person name="De Faria S.M."/>
            <person name="Gross E."/>
            <person name="Bueno Dos Reis Junior F."/>
            <person name="Simon M.F."/>
            <person name="Maluk M."/>
            <person name="Odee D.W."/>
            <person name="Kenicer G."/>
            <person name="Young J.P.W."/>
            <person name="Reis V.M."/>
            <person name="Zilli J."/>
            <person name="James E.K."/>
        </authorList>
    </citation>
    <scope>NUCLEOTIDE SEQUENCE</scope>
    <source>
        <strain evidence="1">EG181B</strain>
    </source>
</reference>
<sequence length="45" mass="4976">MTIADCIARLLCGRVPGTVTVAFAVPHAMISLWFIAVLFHSDQFR</sequence>
<proteinExistence type="predicted"/>
<keyword evidence="2" id="KW-1185">Reference proteome</keyword>
<organism evidence="1 2">
    <name type="scientific">Paraburkholderia phymatum</name>
    <dbReference type="NCBI Taxonomy" id="148447"/>
    <lineage>
        <taxon>Bacteria</taxon>
        <taxon>Pseudomonadati</taxon>
        <taxon>Pseudomonadota</taxon>
        <taxon>Betaproteobacteria</taxon>
        <taxon>Burkholderiales</taxon>
        <taxon>Burkholderiaceae</taxon>
        <taxon>Paraburkholderia</taxon>
    </lineage>
</organism>
<comment type="caution">
    <text evidence="1">The sequence shown here is derived from an EMBL/GenBank/DDBJ whole genome shotgun (WGS) entry which is preliminary data.</text>
</comment>
<evidence type="ECO:0000313" key="2">
    <source>
        <dbReference type="Proteomes" id="UP001558850"/>
    </source>
</evidence>
<protein>
    <submittedName>
        <fullName evidence="1">Uncharacterized protein</fullName>
    </submittedName>
</protein>
<name>A0ACC6U340_9BURK</name>
<gene>
    <name evidence="1" type="ORF">AB4Y32_19910</name>
</gene>
<dbReference type="Proteomes" id="UP001558850">
    <property type="component" value="Unassembled WGS sequence"/>
</dbReference>
<accession>A0ACC6U340</accession>
<dbReference type="EMBL" id="JBFRCH010000011">
    <property type="protein sequence ID" value="MEX3934041.1"/>
    <property type="molecule type" value="Genomic_DNA"/>
</dbReference>